<organism evidence="1 2">
    <name type="scientific">Ephemerocybe angulata</name>
    <dbReference type="NCBI Taxonomy" id="980116"/>
    <lineage>
        <taxon>Eukaryota</taxon>
        <taxon>Fungi</taxon>
        <taxon>Dikarya</taxon>
        <taxon>Basidiomycota</taxon>
        <taxon>Agaricomycotina</taxon>
        <taxon>Agaricomycetes</taxon>
        <taxon>Agaricomycetidae</taxon>
        <taxon>Agaricales</taxon>
        <taxon>Agaricineae</taxon>
        <taxon>Psathyrellaceae</taxon>
        <taxon>Ephemerocybe</taxon>
    </lineage>
</organism>
<comment type="caution">
    <text evidence="1">The sequence shown here is derived from an EMBL/GenBank/DDBJ whole genome shotgun (WGS) entry which is preliminary data.</text>
</comment>
<dbReference type="OrthoDB" id="3830579at2759"/>
<sequence>MPYIQIISFPASDALQADPALAKESAEIISAKEGLISAWMGFQVEDSKIAYLISVWTSPDAHEKLKASPEFPRLQSNLKENLFAGPPTFDFVELDQDHTHTFEAPYTRFGILKTKDGQSKEEVRSQLVALKDLSISQAFKGAHHPAGLGELVGKPGSFITLSGWDSPEGYGNAAASDAGKPAVAKLIDLADRVSVAHVQLRKYKAGPTGIN</sequence>
<dbReference type="Gene3D" id="3.30.70.100">
    <property type="match status" value="1"/>
</dbReference>
<dbReference type="InterPro" id="IPR011008">
    <property type="entry name" value="Dimeric_a/b-barrel"/>
</dbReference>
<dbReference type="SUPFAM" id="SSF54909">
    <property type="entry name" value="Dimeric alpha+beta barrel"/>
    <property type="match status" value="1"/>
</dbReference>
<reference evidence="1 2" key="1">
    <citation type="journal article" date="2020" name="ISME J.">
        <title>Uncovering the hidden diversity of litter-decomposition mechanisms in mushroom-forming fungi.</title>
        <authorList>
            <person name="Floudas D."/>
            <person name="Bentzer J."/>
            <person name="Ahren D."/>
            <person name="Johansson T."/>
            <person name="Persson P."/>
            <person name="Tunlid A."/>
        </authorList>
    </citation>
    <scope>NUCLEOTIDE SEQUENCE [LARGE SCALE GENOMIC DNA]</scope>
    <source>
        <strain evidence="1 2">CBS 175.51</strain>
    </source>
</reference>
<dbReference type="Proteomes" id="UP000541558">
    <property type="component" value="Unassembled WGS sequence"/>
</dbReference>
<keyword evidence="2" id="KW-1185">Reference proteome</keyword>
<evidence type="ECO:0000313" key="1">
    <source>
        <dbReference type="EMBL" id="KAF5311687.1"/>
    </source>
</evidence>
<dbReference type="AlphaFoldDB" id="A0A8H5AVC0"/>
<gene>
    <name evidence="1" type="ORF">D9611_009433</name>
</gene>
<proteinExistence type="predicted"/>
<name>A0A8H5AVC0_9AGAR</name>
<accession>A0A8H5AVC0</accession>
<dbReference type="EMBL" id="JAACJK010000225">
    <property type="protein sequence ID" value="KAF5311687.1"/>
    <property type="molecule type" value="Genomic_DNA"/>
</dbReference>
<evidence type="ECO:0000313" key="2">
    <source>
        <dbReference type="Proteomes" id="UP000541558"/>
    </source>
</evidence>
<protein>
    <submittedName>
        <fullName evidence="1">Uncharacterized protein</fullName>
    </submittedName>
</protein>